<dbReference type="EMBL" id="VNHN01000059">
    <property type="protein sequence ID" value="TYP00673.1"/>
    <property type="molecule type" value="Genomic_DNA"/>
</dbReference>
<comment type="caution">
    <text evidence="1">The sequence shown here is derived from an EMBL/GenBank/DDBJ whole genome shotgun (WGS) entry which is preliminary data.</text>
</comment>
<dbReference type="Proteomes" id="UP000324170">
    <property type="component" value="Unassembled WGS sequence"/>
</dbReference>
<name>A0ABY3NP67_9GAMM</name>
<gene>
    <name evidence="1" type="ORF">LY16_02909</name>
</gene>
<sequence length="80" mass="9272">MITTVWQCDKCRKILNIGTTQYNFSSVFIPKNQDVNINSSITICQQCFFKAFHSYARVKSSTPADMANNSFPNVIFRRKR</sequence>
<evidence type="ECO:0000313" key="1">
    <source>
        <dbReference type="EMBL" id="TYP00673.1"/>
    </source>
</evidence>
<proteinExistence type="predicted"/>
<protein>
    <submittedName>
        <fullName evidence="1">Uncharacterized protein</fullName>
    </submittedName>
</protein>
<evidence type="ECO:0000313" key="2">
    <source>
        <dbReference type="Proteomes" id="UP000324170"/>
    </source>
</evidence>
<accession>A0ABY3NP67</accession>
<keyword evidence="2" id="KW-1185">Reference proteome</keyword>
<organism evidence="1 2">
    <name type="scientific">Xenorhabdus doucetiae</name>
    <dbReference type="NCBI Taxonomy" id="351671"/>
    <lineage>
        <taxon>Bacteria</taxon>
        <taxon>Pseudomonadati</taxon>
        <taxon>Pseudomonadota</taxon>
        <taxon>Gammaproteobacteria</taxon>
        <taxon>Enterobacterales</taxon>
        <taxon>Morganellaceae</taxon>
        <taxon>Xenorhabdus</taxon>
    </lineage>
</organism>
<reference evidence="1 2" key="1">
    <citation type="submission" date="2019-07" db="EMBL/GenBank/DDBJ databases">
        <title>Genomic Encyclopedia of Type Strains, Phase I: the one thousand microbial genomes (KMG-I) project.</title>
        <authorList>
            <person name="Kyrpides N."/>
        </authorList>
    </citation>
    <scope>NUCLEOTIDE SEQUENCE [LARGE SCALE GENOMIC DNA]</scope>
    <source>
        <strain evidence="1 2">DSM 17909</strain>
    </source>
</reference>